<dbReference type="Proteomes" id="UP000623467">
    <property type="component" value="Unassembled WGS sequence"/>
</dbReference>
<dbReference type="EMBL" id="JACAZH010000038">
    <property type="protein sequence ID" value="KAF7335984.1"/>
    <property type="molecule type" value="Genomic_DNA"/>
</dbReference>
<sequence>MLFLLRVTAVWYPSKIACAVFSVLWIAVLGAGIAFALGLHGQHIGPTKHCITMITPANTEVVVCIILPLVNDTAIFLAINYRILAHTIVTDSPMVRLRIFFRWYGIIRTNEGVASERAAVLLVSEYYAWGIKWFNVTLRLAVAANLALLVVLKLPQIAVYRLMPVPFFALINAMACLVFRRIKFGLISPDGTSKISITGLSVDFNATENPSSPPFHYCRTHPTATGFGSDTLDIRVEIGRYEKDADASQEISKPITILA</sequence>
<keyword evidence="1" id="KW-0472">Membrane</keyword>
<evidence type="ECO:0000313" key="3">
    <source>
        <dbReference type="Proteomes" id="UP000623467"/>
    </source>
</evidence>
<dbReference type="AlphaFoldDB" id="A0A8H6X855"/>
<keyword evidence="1" id="KW-1133">Transmembrane helix</keyword>
<protein>
    <submittedName>
        <fullName evidence="2">Uncharacterized protein</fullName>
    </submittedName>
</protein>
<reference evidence="2" key="1">
    <citation type="submission" date="2020-05" db="EMBL/GenBank/DDBJ databases">
        <title>Mycena genomes resolve the evolution of fungal bioluminescence.</title>
        <authorList>
            <person name="Tsai I.J."/>
        </authorList>
    </citation>
    <scope>NUCLEOTIDE SEQUENCE</scope>
    <source>
        <strain evidence="2">160909Yilan</strain>
    </source>
</reference>
<feature type="transmembrane region" description="Helical" evidence="1">
    <location>
        <begin position="158"/>
        <end position="179"/>
    </location>
</feature>
<name>A0A8H6X855_9AGAR</name>
<organism evidence="2 3">
    <name type="scientific">Mycena sanguinolenta</name>
    <dbReference type="NCBI Taxonomy" id="230812"/>
    <lineage>
        <taxon>Eukaryota</taxon>
        <taxon>Fungi</taxon>
        <taxon>Dikarya</taxon>
        <taxon>Basidiomycota</taxon>
        <taxon>Agaricomycotina</taxon>
        <taxon>Agaricomycetes</taxon>
        <taxon>Agaricomycetidae</taxon>
        <taxon>Agaricales</taxon>
        <taxon>Marasmiineae</taxon>
        <taxon>Mycenaceae</taxon>
        <taxon>Mycena</taxon>
    </lineage>
</organism>
<gene>
    <name evidence="2" type="ORF">MSAN_02312100</name>
</gene>
<feature type="transmembrane region" description="Helical" evidence="1">
    <location>
        <begin position="133"/>
        <end position="152"/>
    </location>
</feature>
<keyword evidence="1" id="KW-0812">Transmembrane</keyword>
<feature type="transmembrane region" description="Helical" evidence="1">
    <location>
        <begin position="12"/>
        <end position="39"/>
    </location>
</feature>
<evidence type="ECO:0000313" key="2">
    <source>
        <dbReference type="EMBL" id="KAF7335984.1"/>
    </source>
</evidence>
<evidence type="ECO:0000256" key="1">
    <source>
        <dbReference type="SAM" id="Phobius"/>
    </source>
</evidence>
<comment type="caution">
    <text evidence="2">The sequence shown here is derived from an EMBL/GenBank/DDBJ whole genome shotgun (WGS) entry which is preliminary data.</text>
</comment>
<keyword evidence="3" id="KW-1185">Reference proteome</keyword>
<proteinExistence type="predicted"/>
<accession>A0A8H6X855</accession>
<dbReference type="OrthoDB" id="3038990at2759"/>